<keyword evidence="1" id="KW-0812">Transmembrane</keyword>
<dbReference type="PANTHER" id="PTHR44086:SF10">
    <property type="entry name" value="THIOSULFATE SULFURTRANSFERASE_RHODANESE-LIKE DOMAIN-CONTAINING PROTEIN 3"/>
    <property type="match status" value="1"/>
</dbReference>
<evidence type="ECO:0000313" key="3">
    <source>
        <dbReference type="EMBL" id="MXO65485.1"/>
    </source>
</evidence>
<dbReference type="Gene3D" id="6.10.140.1340">
    <property type="match status" value="1"/>
</dbReference>
<feature type="transmembrane region" description="Helical" evidence="1">
    <location>
        <begin position="142"/>
        <end position="164"/>
    </location>
</feature>
<organism evidence="3 4">
    <name type="scientific">Altericroceibacterium endophyticum</name>
    <dbReference type="NCBI Taxonomy" id="1808508"/>
    <lineage>
        <taxon>Bacteria</taxon>
        <taxon>Pseudomonadati</taxon>
        <taxon>Pseudomonadota</taxon>
        <taxon>Alphaproteobacteria</taxon>
        <taxon>Sphingomonadales</taxon>
        <taxon>Erythrobacteraceae</taxon>
        <taxon>Altericroceibacterium</taxon>
    </lineage>
</organism>
<dbReference type="Pfam" id="PF11127">
    <property type="entry name" value="YgaP-like_TM"/>
    <property type="match status" value="1"/>
</dbReference>
<evidence type="ECO:0000259" key="2">
    <source>
        <dbReference type="PROSITE" id="PS50206"/>
    </source>
</evidence>
<dbReference type="Pfam" id="PF00581">
    <property type="entry name" value="Rhodanese"/>
    <property type="match status" value="1"/>
</dbReference>
<reference evidence="3 4" key="1">
    <citation type="submission" date="2019-12" db="EMBL/GenBank/DDBJ databases">
        <title>Genomic-based taxomic classification of the family Erythrobacteraceae.</title>
        <authorList>
            <person name="Xu L."/>
        </authorList>
    </citation>
    <scope>NUCLEOTIDE SEQUENCE [LARGE SCALE GENOMIC DNA]</scope>
    <source>
        <strain evidence="3 4">LMG 29518</strain>
    </source>
</reference>
<dbReference type="EMBL" id="WTYT01000002">
    <property type="protein sequence ID" value="MXO65485.1"/>
    <property type="molecule type" value="Genomic_DNA"/>
</dbReference>
<dbReference type="OrthoDB" id="9807812at2"/>
<keyword evidence="1" id="KW-0472">Membrane</keyword>
<protein>
    <submittedName>
        <fullName evidence="3">DUF2892 domain-containing protein</fullName>
    </submittedName>
</protein>
<evidence type="ECO:0000256" key="1">
    <source>
        <dbReference type="SAM" id="Phobius"/>
    </source>
</evidence>
<proteinExistence type="predicted"/>
<dbReference type="InterPro" id="IPR036873">
    <property type="entry name" value="Rhodanese-like_dom_sf"/>
</dbReference>
<gene>
    <name evidence="3" type="ORF">GRI91_06935</name>
</gene>
<dbReference type="SMART" id="SM00450">
    <property type="entry name" value="RHOD"/>
    <property type="match status" value="1"/>
</dbReference>
<sequence>MTLNRISPEKAEELCRNGAKLVDIRGSDEHVRAHIPGSRNIPLDQLGPLEGDEPVIFHCRTGMRTGSNAEKLALCCNGNGYLLDGGIDRWKAEGMPVTEDRSQPLPIMRQVQITAGTLILIGVLLAAFVAPGFIWLSGFVGAGLLFAGLSGWCGMATLLSAMPWNRKAAG</sequence>
<dbReference type="PANTHER" id="PTHR44086">
    <property type="entry name" value="THIOSULFATE SULFURTRANSFERASE RDL2, MITOCHONDRIAL-RELATED"/>
    <property type="match status" value="1"/>
</dbReference>
<dbReference type="Gene3D" id="3.40.250.10">
    <property type="entry name" value="Rhodanese-like domain"/>
    <property type="match status" value="1"/>
</dbReference>
<feature type="transmembrane region" description="Helical" evidence="1">
    <location>
        <begin position="111"/>
        <end position="136"/>
    </location>
</feature>
<keyword evidence="4" id="KW-1185">Reference proteome</keyword>
<accession>A0A6I4T6Q3</accession>
<dbReference type="PROSITE" id="PS50206">
    <property type="entry name" value="RHODANESE_3"/>
    <property type="match status" value="1"/>
</dbReference>
<dbReference type="Proteomes" id="UP000438476">
    <property type="component" value="Unassembled WGS sequence"/>
</dbReference>
<keyword evidence="1" id="KW-1133">Transmembrane helix</keyword>
<dbReference type="SUPFAM" id="SSF52821">
    <property type="entry name" value="Rhodanese/Cell cycle control phosphatase"/>
    <property type="match status" value="1"/>
</dbReference>
<dbReference type="InterPro" id="IPR021309">
    <property type="entry name" value="YgaP-like_TM"/>
</dbReference>
<dbReference type="InterPro" id="IPR001763">
    <property type="entry name" value="Rhodanese-like_dom"/>
</dbReference>
<dbReference type="AlphaFoldDB" id="A0A6I4T6Q3"/>
<evidence type="ECO:0000313" key="4">
    <source>
        <dbReference type="Proteomes" id="UP000438476"/>
    </source>
</evidence>
<comment type="caution">
    <text evidence="3">The sequence shown here is derived from an EMBL/GenBank/DDBJ whole genome shotgun (WGS) entry which is preliminary data.</text>
</comment>
<feature type="domain" description="Rhodanese" evidence="2">
    <location>
        <begin position="15"/>
        <end position="99"/>
    </location>
</feature>
<dbReference type="GO" id="GO:0004792">
    <property type="term" value="F:thiosulfate-cyanide sulfurtransferase activity"/>
    <property type="evidence" value="ECO:0007669"/>
    <property type="project" value="TreeGrafter"/>
</dbReference>
<name>A0A6I4T6Q3_9SPHN</name>